<sequence length="614" mass="70498">MDFTESELSISLQEALTYYLAFLSHTQKLRESKLPRQGKGVETTDDISSQRDHQVRVAASETCLQYTGRIARRVRRWQSDPEEPSNDDNANVEVDVEALRPFLDEVTEDSFVDPFSGKWIEPTNASSAGPSPSNDEAPSKRARDLNGSKEQQRPLLQRQQPYRKIAHDYLERKSKSRRSRPSLGLHPNAPISLLPLSPATENRSSSERSSESSIGSILTPATSVSENDKESKPPTSPMITVQHTPQRWNELDARDMEYARRLEADEKRRREQVERSYAEAKRLSERIAREEQSRLEKQRRYTEDLERKEREYTERMRRDRAAAEKSQAQWVIDMTAREAAAEANKRSEDRRRKDRDEVRKRREEDEKRLSEIVKKVRFGRERSVNEGVKKRVVSISDEKRRRDVPSTTTDHRRKPDPEKKEKEPRPKKVDCVSCMEAGIKKEMAVLACDHAYCGDCIKGAFKSAYKSHAPFKCCGKTISTANLSAHLSSSFIQKYDLLLLELSTKKPTYCASQSCSKFIPPSSIHGPIATCPTCKLRTCVACKMKEHPGICKEDKDGKKVEELAKKKGWKQCPKCSQILERTEGCLHMTCRCRAEWCYACLRDWDVCKSTCGRR</sequence>
<feature type="compositionally biased region" description="Basic and acidic residues" evidence="9">
    <location>
        <begin position="285"/>
        <end position="323"/>
    </location>
</feature>
<evidence type="ECO:0000256" key="6">
    <source>
        <dbReference type="ARBA" id="ARBA00022771"/>
    </source>
</evidence>
<dbReference type="InterPro" id="IPR017907">
    <property type="entry name" value="Znf_RING_CS"/>
</dbReference>
<dbReference type="Proteomes" id="UP000070700">
    <property type="component" value="Unassembled WGS sequence"/>
</dbReference>
<feature type="region of interest" description="Disordered" evidence="9">
    <location>
        <begin position="285"/>
        <end position="329"/>
    </location>
</feature>
<evidence type="ECO:0000256" key="7">
    <source>
        <dbReference type="ARBA" id="ARBA00022786"/>
    </source>
</evidence>
<evidence type="ECO:0000313" key="12">
    <source>
        <dbReference type="Proteomes" id="UP000070700"/>
    </source>
</evidence>
<keyword evidence="8" id="KW-0862">Zinc</keyword>
<evidence type="ECO:0000256" key="3">
    <source>
        <dbReference type="ARBA" id="ARBA00022679"/>
    </source>
</evidence>
<name>A0A194XI82_MOLSC</name>
<dbReference type="PROSITE" id="PS51873">
    <property type="entry name" value="TRIAD"/>
    <property type="match status" value="1"/>
</dbReference>
<evidence type="ECO:0000256" key="4">
    <source>
        <dbReference type="ARBA" id="ARBA00022723"/>
    </source>
</evidence>
<dbReference type="EC" id="2.3.2.31" evidence="2"/>
<feature type="domain" description="RING-type" evidence="10">
    <location>
        <begin position="427"/>
        <end position="614"/>
    </location>
</feature>
<evidence type="ECO:0000313" key="11">
    <source>
        <dbReference type="EMBL" id="KUJ19930.1"/>
    </source>
</evidence>
<dbReference type="Pfam" id="PF01485">
    <property type="entry name" value="IBR"/>
    <property type="match status" value="1"/>
</dbReference>
<organism evidence="11 12">
    <name type="scientific">Mollisia scopiformis</name>
    <name type="common">Conifer needle endophyte fungus</name>
    <name type="synonym">Phialocephala scopiformis</name>
    <dbReference type="NCBI Taxonomy" id="149040"/>
    <lineage>
        <taxon>Eukaryota</taxon>
        <taxon>Fungi</taxon>
        <taxon>Dikarya</taxon>
        <taxon>Ascomycota</taxon>
        <taxon>Pezizomycotina</taxon>
        <taxon>Leotiomycetes</taxon>
        <taxon>Helotiales</taxon>
        <taxon>Mollisiaceae</taxon>
        <taxon>Mollisia</taxon>
    </lineage>
</organism>
<dbReference type="EMBL" id="KQ947410">
    <property type="protein sequence ID" value="KUJ19930.1"/>
    <property type="molecule type" value="Genomic_DNA"/>
</dbReference>
<protein>
    <recommendedName>
        <fullName evidence="2">RBR-type E3 ubiquitin transferase</fullName>
        <ecNumber evidence="2">2.3.2.31</ecNumber>
    </recommendedName>
</protein>
<dbReference type="InterPro" id="IPR002867">
    <property type="entry name" value="IBR_dom"/>
</dbReference>
<dbReference type="GeneID" id="28817447"/>
<feature type="compositionally biased region" description="Polar residues" evidence="9">
    <location>
        <begin position="123"/>
        <end position="136"/>
    </location>
</feature>
<dbReference type="InParanoid" id="A0A194XI82"/>
<dbReference type="Gene3D" id="1.20.120.1750">
    <property type="match status" value="1"/>
</dbReference>
<keyword evidence="4" id="KW-0479">Metal-binding</keyword>
<dbReference type="RefSeq" id="XP_018074285.1">
    <property type="nucleotide sequence ID" value="XM_018207721.1"/>
</dbReference>
<dbReference type="SMART" id="SM00647">
    <property type="entry name" value="IBR"/>
    <property type="match status" value="2"/>
</dbReference>
<dbReference type="InterPro" id="IPR044066">
    <property type="entry name" value="TRIAD_supradom"/>
</dbReference>
<proteinExistence type="predicted"/>
<dbReference type="AlphaFoldDB" id="A0A194XI82"/>
<evidence type="ECO:0000256" key="1">
    <source>
        <dbReference type="ARBA" id="ARBA00001798"/>
    </source>
</evidence>
<comment type="catalytic activity">
    <reaction evidence="1">
        <text>[E2 ubiquitin-conjugating enzyme]-S-ubiquitinyl-L-cysteine + [acceptor protein]-L-lysine = [E2 ubiquitin-conjugating enzyme]-L-cysteine + [acceptor protein]-N(6)-ubiquitinyl-L-lysine.</text>
        <dbReference type="EC" id="2.3.2.31"/>
    </reaction>
</comment>
<feature type="region of interest" description="Disordered" evidence="9">
    <location>
        <begin position="341"/>
        <end position="364"/>
    </location>
</feature>
<feature type="region of interest" description="Disordered" evidence="9">
    <location>
        <begin position="396"/>
        <end position="427"/>
    </location>
</feature>
<evidence type="ECO:0000256" key="9">
    <source>
        <dbReference type="SAM" id="MobiDB-lite"/>
    </source>
</evidence>
<keyword evidence="7" id="KW-0833">Ubl conjugation pathway</keyword>
<dbReference type="Pfam" id="PF22191">
    <property type="entry name" value="IBR_1"/>
    <property type="match status" value="1"/>
</dbReference>
<keyword evidence="12" id="KW-1185">Reference proteome</keyword>
<dbReference type="CDD" id="cd20335">
    <property type="entry name" value="BRcat_RBR"/>
    <property type="match status" value="1"/>
</dbReference>
<keyword evidence="5" id="KW-0677">Repeat</keyword>
<accession>A0A194XI82</accession>
<evidence type="ECO:0000256" key="8">
    <source>
        <dbReference type="ARBA" id="ARBA00022833"/>
    </source>
</evidence>
<feature type="region of interest" description="Disordered" evidence="9">
    <location>
        <begin position="114"/>
        <end position="252"/>
    </location>
</feature>
<dbReference type="STRING" id="149040.A0A194XI82"/>
<reference evidence="11 12" key="1">
    <citation type="submission" date="2015-10" db="EMBL/GenBank/DDBJ databases">
        <title>Full genome of DAOMC 229536 Phialocephala scopiformis, a fungal endophyte of spruce producing the potent anti-insectan compound rugulosin.</title>
        <authorList>
            <consortium name="DOE Joint Genome Institute"/>
            <person name="Walker A.K."/>
            <person name="Frasz S.L."/>
            <person name="Seifert K.A."/>
            <person name="Miller J.D."/>
            <person name="Mondo S.J."/>
            <person name="Labutti K."/>
            <person name="Lipzen A."/>
            <person name="Dockter R."/>
            <person name="Kennedy M."/>
            <person name="Grigoriev I.V."/>
            <person name="Spatafora J.W."/>
        </authorList>
    </citation>
    <scope>NUCLEOTIDE SEQUENCE [LARGE SCALE GENOMIC DNA]</scope>
    <source>
        <strain evidence="11 12">CBS 120377</strain>
    </source>
</reference>
<feature type="compositionally biased region" description="Polar residues" evidence="9">
    <location>
        <begin position="237"/>
        <end position="247"/>
    </location>
</feature>
<gene>
    <name evidence="11" type="ORF">LY89DRAFT_466426</name>
</gene>
<feature type="compositionally biased region" description="Basic and acidic residues" evidence="9">
    <location>
        <begin position="137"/>
        <end position="152"/>
    </location>
</feature>
<dbReference type="GO" id="GO:0061630">
    <property type="term" value="F:ubiquitin protein ligase activity"/>
    <property type="evidence" value="ECO:0007669"/>
    <property type="project" value="UniProtKB-EC"/>
</dbReference>
<dbReference type="SUPFAM" id="SSF57850">
    <property type="entry name" value="RING/U-box"/>
    <property type="match status" value="2"/>
</dbReference>
<dbReference type="OrthoDB" id="10009520at2759"/>
<evidence type="ECO:0000259" key="10">
    <source>
        <dbReference type="PROSITE" id="PS51873"/>
    </source>
</evidence>
<dbReference type="InterPro" id="IPR031127">
    <property type="entry name" value="E3_UB_ligase_RBR"/>
</dbReference>
<dbReference type="KEGG" id="psco:LY89DRAFT_466426"/>
<keyword evidence="6" id="KW-0863">Zinc-finger</keyword>
<dbReference type="PROSITE" id="PS00518">
    <property type="entry name" value="ZF_RING_1"/>
    <property type="match status" value="1"/>
</dbReference>
<dbReference type="CDD" id="cd22584">
    <property type="entry name" value="Rcat_RBR_unk"/>
    <property type="match status" value="1"/>
</dbReference>
<dbReference type="GO" id="GO:0016567">
    <property type="term" value="P:protein ubiquitination"/>
    <property type="evidence" value="ECO:0007669"/>
    <property type="project" value="InterPro"/>
</dbReference>
<feature type="compositionally biased region" description="Polar residues" evidence="9">
    <location>
        <begin position="214"/>
        <end position="225"/>
    </location>
</feature>
<dbReference type="PANTHER" id="PTHR11685">
    <property type="entry name" value="RBR FAMILY RING FINGER AND IBR DOMAIN-CONTAINING"/>
    <property type="match status" value="1"/>
</dbReference>
<keyword evidence="3" id="KW-0808">Transferase</keyword>
<evidence type="ECO:0000256" key="5">
    <source>
        <dbReference type="ARBA" id="ARBA00022737"/>
    </source>
</evidence>
<evidence type="ECO:0000256" key="2">
    <source>
        <dbReference type="ARBA" id="ARBA00012251"/>
    </source>
</evidence>
<dbReference type="GO" id="GO:0008270">
    <property type="term" value="F:zinc ion binding"/>
    <property type="evidence" value="ECO:0007669"/>
    <property type="project" value="UniProtKB-KW"/>
</dbReference>